<protein>
    <submittedName>
        <fullName evidence="1">Uncharacterized protein P0702B09.18</fullName>
    </submittedName>
</protein>
<gene>
    <name evidence="1" type="primary">P0702B09.18</name>
</gene>
<proteinExistence type="predicted"/>
<accession>Q94J75</accession>
<organism evidence="1">
    <name type="scientific">Oryza sativa subsp. japonica</name>
    <name type="common">Rice</name>
    <dbReference type="NCBI Taxonomy" id="39947"/>
    <lineage>
        <taxon>Eukaryota</taxon>
        <taxon>Viridiplantae</taxon>
        <taxon>Streptophyta</taxon>
        <taxon>Embryophyta</taxon>
        <taxon>Tracheophyta</taxon>
        <taxon>Spermatophyta</taxon>
        <taxon>Magnoliopsida</taxon>
        <taxon>Liliopsida</taxon>
        <taxon>Poales</taxon>
        <taxon>Poaceae</taxon>
        <taxon>BOP clade</taxon>
        <taxon>Oryzoideae</taxon>
        <taxon>Oryzeae</taxon>
        <taxon>Oryzinae</taxon>
        <taxon>Oryza</taxon>
        <taxon>Oryza sativa</taxon>
    </lineage>
</organism>
<reference evidence="1" key="1">
    <citation type="journal article" date="2002" name="Nature">
        <title>The genome sequence and structure of rice chromosome 1.</title>
        <authorList>
            <person name="Sasaki T."/>
            <person name="Matsumoto T."/>
            <person name="Yamamoto K."/>
            <person name="Sakata K."/>
            <person name="Baba T."/>
            <person name="Katayose Y."/>
            <person name="Wu J."/>
            <person name="Niimura Y."/>
            <person name="Cheng Z."/>
            <person name="Nagamura Y."/>
            <person name="Antonio B.A."/>
            <person name="Kanamori H."/>
            <person name="Hosokawa S."/>
            <person name="Masukawa M."/>
            <person name="Arikawa K."/>
            <person name="Chiden Y."/>
            <person name="Hayashi M."/>
            <person name="Okamoto M."/>
            <person name="Ando T."/>
            <person name="Aoki H."/>
            <person name="Arita K."/>
            <person name="Hamada M."/>
            <person name="Harada C."/>
            <person name="Hijishita S."/>
            <person name="Honda M."/>
            <person name="Ichikawa Y."/>
            <person name="Idonuma A."/>
            <person name="Iijima M."/>
            <person name="Ikeda M."/>
            <person name="Ikeno M."/>
            <person name="Itoh S."/>
            <person name="Itoh T."/>
            <person name="Itoh Y."/>
            <person name="Itoh Y."/>
            <person name="Iwabuchi A."/>
            <person name="Kamiya K."/>
            <person name="Karasawa W."/>
            <person name="Katagiri S."/>
            <person name="Kikuta A."/>
            <person name="Kobayashi N."/>
            <person name="Kono I."/>
            <person name="Machita K."/>
            <person name="Maehara T."/>
            <person name="Mizuno H."/>
            <person name="Mizubayashi T."/>
            <person name="Mukai Y."/>
            <person name="Nagasaki H."/>
            <person name="Nakashima M."/>
            <person name="Nakama Y."/>
            <person name="Nakamichi Y."/>
            <person name="Nakamura M."/>
            <person name="Namiki N."/>
            <person name="Negishi M."/>
            <person name="Ohta I."/>
            <person name="Ono N."/>
            <person name="Saji S."/>
            <person name="Sakai K."/>
            <person name="Shibata M."/>
            <person name="Shimokawa T."/>
            <person name="Shomura A."/>
            <person name="Song J."/>
            <person name="Takazaki Y."/>
            <person name="Terasawa K."/>
            <person name="Tsuji K."/>
            <person name="Waki K."/>
            <person name="Yamagata H."/>
            <person name="Yamane H."/>
            <person name="Yoshiki S."/>
            <person name="Yoshihara R."/>
            <person name="Yukawa K."/>
            <person name="Zhong H."/>
            <person name="Iwama H."/>
            <person name="Endo T."/>
            <person name="Ito H."/>
            <person name="Hahn J.H."/>
            <person name="Kim H.I."/>
            <person name="Eun M.Y."/>
            <person name="Yano M."/>
            <person name="Jiang J."/>
            <person name="Gojobori T."/>
        </authorList>
    </citation>
    <scope>NUCLEOTIDE SEQUENCE [LARGE SCALE GENOMIC DNA]</scope>
</reference>
<dbReference type="Proteomes" id="UP000817658">
    <property type="component" value="Chromosome 1"/>
</dbReference>
<dbReference type="EMBL" id="AP003073">
    <property type="protein sequence ID" value="BAB44093.1"/>
    <property type="molecule type" value="Genomic_DNA"/>
</dbReference>
<dbReference type="AlphaFoldDB" id="Q94J75"/>
<sequence>MAMHKLNCSTNHFLHAVATLVFTVHDPVVMALHVRRAALRSPVLPFRQWPPCRRGSAFTTCIGRAIHGATPPISPVAFGHIRSRLPITFRHRRSDRKRGRRLRDVLVVAIDLIATIDDLLSMRDPHLVFPSPHVFLLQC</sequence>
<evidence type="ECO:0000313" key="1">
    <source>
        <dbReference type="EMBL" id="BAB44093.1"/>
    </source>
</evidence>
<name>Q94J75_ORYSJ</name>